<sequence>MPEPCPQGCPCAAAPPRTALGRFLHWLAPDGEHDDWLQPDPDPEGEEDGPAVGTVSA</sequence>
<evidence type="ECO:0000256" key="1">
    <source>
        <dbReference type="SAM" id="MobiDB-lite"/>
    </source>
</evidence>
<gene>
    <name evidence="2" type="ORF">K1Y72_20585</name>
</gene>
<proteinExistence type="predicted"/>
<evidence type="ECO:0000313" key="2">
    <source>
        <dbReference type="EMBL" id="MBW8484792.1"/>
    </source>
</evidence>
<dbReference type="Proteomes" id="UP000774570">
    <property type="component" value="Unassembled WGS sequence"/>
</dbReference>
<dbReference type="EMBL" id="JAIBOA010000013">
    <property type="protein sequence ID" value="MBW8484792.1"/>
    <property type="molecule type" value="Genomic_DNA"/>
</dbReference>
<reference evidence="2 3" key="1">
    <citation type="submission" date="2021-07" db="EMBL/GenBank/DDBJ databases">
        <title>Actinomadura sp. PM05-2 isolated from lichen.</title>
        <authorList>
            <person name="Somphong A."/>
            <person name="Phongsopitanun W."/>
            <person name="Tanasupawat S."/>
            <person name="Peongsungnone V."/>
        </authorList>
    </citation>
    <scope>NUCLEOTIDE SEQUENCE [LARGE SCALE GENOMIC DNA]</scope>
    <source>
        <strain evidence="2 3">PM05-2</strain>
    </source>
</reference>
<comment type="caution">
    <text evidence="2">The sequence shown here is derived from an EMBL/GenBank/DDBJ whole genome shotgun (WGS) entry which is preliminary data.</text>
</comment>
<dbReference type="RefSeq" id="WP_220168028.1">
    <property type="nucleotide sequence ID" value="NZ_JAIBOA010000013.1"/>
</dbReference>
<keyword evidence="3" id="KW-1185">Reference proteome</keyword>
<accession>A0ABS7FWJ1</accession>
<organism evidence="2 3">
    <name type="scientific">Actinomadura parmotrematis</name>
    <dbReference type="NCBI Taxonomy" id="2864039"/>
    <lineage>
        <taxon>Bacteria</taxon>
        <taxon>Bacillati</taxon>
        <taxon>Actinomycetota</taxon>
        <taxon>Actinomycetes</taxon>
        <taxon>Streptosporangiales</taxon>
        <taxon>Thermomonosporaceae</taxon>
        <taxon>Actinomadura</taxon>
    </lineage>
</organism>
<evidence type="ECO:0000313" key="3">
    <source>
        <dbReference type="Proteomes" id="UP000774570"/>
    </source>
</evidence>
<protein>
    <submittedName>
        <fullName evidence="2">Uncharacterized protein</fullName>
    </submittedName>
</protein>
<feature type="region of interest" description="Disordered" evidence="1">
    <location>
        <begin position="30"/>
        <end position="57"/>
    </location>
</feature>
<name>A0ABS7FWJ1_9ACTN</name>